<evidence type="ECO:0000313" key="1">
    <source>
        <dbReference type="EMBL" id="QTD50128.1"/>
    </source>
</evidence>
<sequence length="249" mass="27809">MTIPASTQNPVHPPAHLAERIASWDASSLNRDLDTQGYALIENLLSEEMCADMVGIYEDDARFRRRVIMSRHGYGQGEYKYFAYPLPGLVASLRNALYPVLAETANRWNASLGIDTRYPATHAAFLKRCHEAGQCRPTALVLRYGPGDYNCLHQDIYGDCLFPLQVAVLLSQPGRDFTGGEFLLVTQRPRRQSWAEVVPLERGTAVIFPVHQRPVPGARGAVRANMRHGVSRIRSGDRHTLGIIFHDAT</sequence>
<evidence type="ECO:0000313" key="2">
    <source>
        <dbReference type="Proteomes" id="UP000663929"/>
    </source>
</evidence>
<accession>A0A8A4TMK1</accession>
<gene>
    <name evidence="1" type="ORF">J3U87_31475</name>
</gene>
<proteinExistence type="predicted"/>
<organism evidence="1 2">
    <name type="scientific">Sulfidibacter corallicola</name>
    <dbReference type="NCBI Taxonomy" id="2818388"/>
    <lineage>
        <taxon>Bacteria</taxon>
        <taxon>Pseudomonadati</taxon>
        <taxon>Acidobacteriota</taxon>
        <taxon>Holophagae</taxon>
        <taxon>Acanthopleuribacterales</taxon>
        <taxon>Acanthopleuribacteraceae</taxon>
        <taxon>Sulfidibacter</taxon>
    </lineage>
</organism>
<dbReference type="InterPro" id="IPR018655">
    <property type="entry name" value="DUF2086"/>
</dbReference>
<name>A0A8A4TMK1_SULCO</name>
<keyword evidence="2" id="KW-1185">Reference proteome</keyword>
<dbReference type="Gene3D" id="2.60.120.620">
    <property type="entry name" value="q2cbj1_9rhob like domain"/>
    <property type="match status" value="1"/>
</dbReference>
<reference evidence="1" key="1">
    <citation type="submission" date="2021-03" db="EMBL/GenBank/DDBJ databases">
        <title>Acanthopleuribacteraceae sp. M133.</title>
        <authorList>
            <person name="Wang G."/>
        </authorList>
    </citation>
    <scope>NUCLEOTIDE SEQUENCE</scope>
    <source>
        <strain evidence="1">M133</strain>
    </source>
</reference>
<dbReference type="AlphaFoldDB" id="A0A8A4TMK1"/>
<dbReference type="EMBL" id="CP071793">
    <property type="protein sequence ID" value="QTD50128.1"/>
    <property type="molecule type" value="Genomic_DNA"/>
</dbReference>
<dbReference type="Pfam" id="PF09859">
    <property type="entry name" value="Oxygenase-NA"/>
    <property type="match status" value="1"/>
</dbReference>
<protein>
    <submittedName>
        <fullName evidence="1">2OG-Fe(II) oxygenase</fullName>
    </submittedName>
</protein>
<dbReference type="KEGG" id="scor:J3U87_31475"/>
<dbReference type="Proteomes" id="UP000663929">
    <property type="component" value="Chromosome"/>
</dbReference>